<organism evidence="2">
    <name type="scientific">Corethron hystrix</name>
    <dbReference type="NCBI Taxonomy" id="216773"/>
    <lineage>
        <taxon>Eukaryota</taxon>
        <taxon>Sar</taxon>
        <taxon>Stramenopiles</taxon>
        <taxon>Ochrophyta</taxon>
        <taxon>Bacillariophyta</taxon>
        <taxon>Coscinodiscophyceae</taxon>
        <taxon>Corethrophycidae</taxon>
        <taxon>Corethrales</taxon>
        <taxon>Corethraceae</taxon>
        <taxon>Corethron</taxon>
    </lineage>
</organism>
<name>A0A7S1BKC2_9STRA</name>
<proteinExistence type="predicted"/>
<evidence type="ECO:0000313" key="2">
    <source>
        <dbReference type="EMBL" id="CAD8890068.1"/>
    </source>
</evidence>
<sequence length="249" mass="27286">MSADARAGAMRRNSRKRRTGMVRQALRLYHGGDPEERDVRHHEAALAAAARLGPWKEGAAVLGEVERAAADGRAEAARKEKKERGEHRVEMTEGMILSFVRACIRGGEGDPLARREPLDVAAEVIANLETLYGLSLNAAMVNPLAAAYQKLGLYSEAASLLSLLSDRTGPRLDEAGIKDGASYALVVGGHVAQRDWIAALERLREMREAGACVRRRDLDRWGVMIESQGRSKRIQNLLVIEEKEGVEAI</sequence>
<dbReference type="InterPro" id="IPR011990">
    <property type="entry name" value="TPR-like_helical_dom_sf"/>
</dbReference>
<dbReference type="EMBL" id="HBFR01024077">
    <property type="protein sequence ID" value="CAD8890068.1"/>
    <property type="molecule type" value="Transcribed_RNA"/>
</dbReference>
<dbReference type="Gene3D" id="1.25.40.10">
    <property type="entry name" value="Tetratricopeptide repeat domain"/>
    <property type="match status" value="1"/>
</dbReference>
<dbReference type="AlphaFoldDB" id="A0A7S1BKC2"/>
<evidence type="ECO:0000256" key="1">
    <source>
        <dbReference type="SAM" id="MobiDB-lite"/>
    </source>
</evidence>
<evidence type="ECO:0008006" key="3">
    <source>
        <dbReference type="Google" id="ProtNLM"/>
    </source>
</evidence>
<gene>
    <name evidence="2" type="ORF">CHYS00102_LOCUS17273</name>
</gene>
<accession>A0A7S1BKC2</accession>
<feature type="region of interest" description="Disordered" evidence="1">
    <location>
        <begin position="1"/>
        <end position="20"/>
    </location>
</feature>
<protein>
    <recommendedName>
        <fullName evidence="3">Pentacotripeptide-repeat region of PRORP domain-containing protein</fullName>
    </recommendedName>
</protein>
<reference evidence="2" key="1">
    <citation type="submission" date="2021-01" db="EMBL/GenBank/DDBJ databases">
        <authorList>
            <person name="Corre E."/>
            <person name="Pelletier E."/>
            <person name="Niang G."/>
            <person name="Scheremetjew M."/>
            <person name="Finn R."/>
            <person name="Kale V."/>
            <person name="Holt S."/>
            <person name="Cochrane G."/>
            <person name="Meng A."/>
            <person name="Brown T."/>
            <person name="Cohen L."/>
        </authorList>
    </citation>
    <scope>NUCLEOTIDE SEQUENCE</scope>
    <source>
        <strain evidence="2">308</strain>
    </source>
</reference>